<accession>A0A916QBZ0</accession>
<dbReference type="PANTHER" id="PTHR46401">
    <property type="entry name" value="GLYCOSYLTRANSFERASE WBBK-RELATED"/>
    <property type="match status" value="1"/>
</dbReference>
<dbReference type="SUPFAM" id="SSF53756">
    <property type="entry name" value="UDP-Glycosyltransferase/glycogen phosphorylase"/>
    <property type="match status" value="1"/>
</dbReference>
<gene>
    <name evidence="2" type="ORF">PRECH8_12270</name>
</gene>
<comment type="caution">
    <text evidence="2">The sequence shown here is derived from an EMBL/GenBank/DDBJ whole genome shotgun (WGS) entry which is preliminary data.</text>
</comment>
<dbReference type="RefSeq" id="WP_200966204.1">
    <property type="nucleotide sequence ID" value="NZ_BMAQ01000009.1"/>
</dbReference>
<dbReference type="AlphaFoldDB" id="A0A916QBZ0"/>
<dbReference type="GO" id="GO:0016757">
    <property type="term" value="F:glycosyltransferase activity"/>
    <property type="evidence" value="ECO:0007669"/>
    <property type="project" value="TreeGrafter"/>
</dbReference>
<dbReference type="EMBL" id="BMAQ01000009">
    <property type="protein sequence ID" value="GFR37931.1"/>
    <property type="molecule type" value="Genomic_DNA"/>
</dbReference>
<dbReference type="PANTHER" id="PTHR46401:SF2">
    <property type="entry name" value="GLYCOSYLTRANSFERASE WBBK-RELATED"/>
    <property type="match status" value="1"/>
</dbReference>
<dbReference type="Gene3D" id="3.40.50.2000">
    <property type="entry name" value="Glycogen Phosphorylase B"/>
    <property type="match status" value="1"/>
</dbReference>
<keyword evidence="1" id="KW-0808">Transferase</keyword>
<evidence type="ECO:0000313" key="3">
    <source>
        <dbReference type="Proteomes" id="UP000654993"/>
    </source>
</evidence>
<protein>
    <submittedName>
        <fullName evidence="2">Uncharacterized protein</fullName>
    </submittedName>
</protein>
<keyword evidence="3" id="KW-1185">Reference proteome</keyword>
<reference evidence="2" key="1">
    <citation type="submission" date="2020-08" db="EMBL/GenBank/DDBJ databases">
        <authorList>
            <person name="Uke A."/>
            <person name="Chhe C."/>
            <person name="Baramee S."/>
            <person name="Kosugi A."/>
        </authorList>
    </citation>
    <scope>NUCLEOTIDE SEQUENCE</scope>
    <source>
        <strain evidence="2">DA-C8</strain>
    </source>
</reference>
<dbReference type="Proteomes" id="UP000654993">
    <property type="component" value="Unassembled WGS sequence"/>
</dbReference>
<sequence>MKILHAPIEIAGQIGVLCGALRKRGLFASGYNFFSTYLGYKDYLMNTDSFEMGRMVEEAVNYFDLFHYHYGLSILPQFQDIAMLHEMGKPMVMHHWGSDVRTHEQASANNRYMYTGDCPDADKVHQDLSILKGYIRDAIVQDYEVYPYVAPYYERVHVIPIAVDLRKFTPVYPRLDVAEPTIIHAPTNKEFKGTEVIERVIDQLRSERKFHYVRIEKMSHQEAVRLYKKADIIIDQILCGSYGLFSVEAMAYGKPVIAYIREDLAAEGNMPPIHNANPDTLYDVLKNLLNDAELRRSSGKAGRAYVEKVHSSDVVVKQVMEVYRLASGKERLTAARVQR</sequence>
<evidence type="ECO:0000256" key="1">
    <source>
        <dbReference type="ARBA" id="ARBA00022679"/>
    </source>
</evidence>
<dbReference type="GO" id="GO:0009103">
    <property type="term" value="P:lipopolysaccharide biosynthetic process"/>
    <property type="evidence" value="ECO:0007669"/>
    <property type="project" value="TreeGrafter"/>
</dbReference>
<proteinExistence type="predicted"/>
<evidence type="ECO:0000313" key="2">
    <source>
        <dbReference type="EMBL" id="GFR37931.1"/>
    </source>
</evidence>
<organism evidence="2 3">
    <name type="scientific">Insulibacter thermoxylanivorax</name>
    <dbReference type="NCBI Taxonomy" id="2749268"/>
    <lineage>
        <taxon>Bacteria</taxon>
        <taxon>Bacillati</taxon>
        <taxon>Bacillota</taxon>
        <taxon>Bacilli</taxon>
        <taxon>Bacillales</taxon>
        <taxon>Paenibacillaceae</taxon>
        <taxon>Insulibacter</taxon>
    </lineage>
</organism>
<name>A0A916QBZ0_9BACL</name>
<reference evidence="2" key="2">
    <citation type="journal article" date="2021" name="Data Brief">
        <title>Draft genome sequence data of the facultative, thermophilic, xylanolytic bacterium Paenibacillus sp. strain DA-C8.</title>
        <authorList>
            <person name="Chhe C."/>
            <person name="Uke A."/>
            <person name="Baramee S."/>
            <person name="Ungkulpasvich U."/>
            <person name="Tachaapaikoon C."/>
            <person name="Pason P."/>
            <person name="Waeonukul R."/>
            <person name="Ratanakhanokchai K."/>
            <person name="Kosugi A."/>
        </authorList>
    </citation>
    <scope>NUCLEOTIDE SEQUENCE</scope>
    <source>
        <strain evidence="2">DA-C8</strain>
    </source>
</reference>